<keyword evidence="9" id="KW-0723">Serine/threonine-protein kinase</keyword>
<keyword evidence="7" id="KW-1133">Transmembrane helix</keyword>
<dbReference type="GO" id="GO:0004674">
    <property type="term" value="F:protein serine/threonine kinase activity"/>
    <property type="evidence" value="ECO:0007669"/>
    <property type="project" value="UniProtKB-KW"/>
</dbReference>
<evidence type="ECO:0000256" key="6">
    <source>
        <dbReference type="SAM" id="MobiDB-lite"/>
    </source>
</evidence>
<dbReference type="Gene3D" id="3.30.200.20">
    <property type="entry name" value="Phosphorylase Kinase, domain 1"/>
    <property type="match status" value="1"/>
</dbReference>
<dbReference type="GO" id="GO:0005524">
    <property type="term" value="F:ATP binding"/>
    <property type="evidence" value="ECO:0007669"/>
    <property type="project" value="UniProtKB-UniRule"/>
</dbReference>
<evidence type="ECO:0000256" key="5">
    <source>
        <dbReference type="PROSITE-ProRule" id="PRU10141"/>
    </source>
</evidence>
<evidence type="ECO:0000313" key="10">
    <source>
        <dbReference type="Proteomes" id="UP000663929"/>
    </source>
</evidence>
<dbReference type="InterPro" id="IPR011009">
    <property type="entry name" value="Kinase-like_dom_sf"/>
</dbReference>
<keyword evidence="1" id="KW-0808">Transferase</keyword>
<dbReference type="InterPro" id="IPR008271">
    <property type="entry name" value="Ser/Thr_kinase_AS"/>
</dbReference>
<evidence type="ECO:0000256" key="1">
    <source>
        <dbReference type="ARBA" id="ARBA00022679"/>
    </source>
</evidence>
<dbReference type="SUPFAM" id="SSF56112">
    <property type="entry name" value="Protein kinase-like (PK-like)"/>
    <property type="match status" value="1"/>
</dbReference>
<dbReference type="AlphaFoldDB" id="A0A8A4TQH5"/>
<dbReference type="EMBL" id="CP071793">
    <property type="protein sequence ID" value="QTD51342.1"/>
    <property type="molecule type" value="Genomic_DNA"/>
</dbReference>
<evidence type="ECO:0000313" key="9">
    <source>
        <dbReference type="EMBL" id="QTD51342.1"/>
    </source>
</evidence>
<dbReference type="CDD" id="cd14014">
    <property type="entry name" value="STKc_PknB_like"/>
    <property type="match status" value="1"/>
</dbReference>
<dbReference type="PANTHER" id="PTHR43289:SF34">
    <property type="entry name" value="SERINE_THREONINE-PROTEIN KINASE YBDM-RELATED"/>
    <property type="match status" value="1"/>
</dbReference>
<dbReference type="Pfam" id="PF00069">
    <property type="entry name" value="Pkinase"/>
    <property type="match status" value="1"/>
</dbReference>
<dbReference type="InterPro" id="IPR011990">
    <property type="entry name" value="TPR-like_helical_dom_sf"/>
</dbReference>
<dbReference type="Pfam" id="PF13424">
    <property type="entry name" value="TPR_12"/>
    <property type="match status" value="1"/>
</dbReference>
<dbReference type="PROSITE" id="PS00108">
    <property type="entry name" value="PROTEIN_KINASE_ST"/>
    <property type="match status" value="1"/>
</dbReference>
<feature type="binding site" evidence="5">
    <location>
        <position position="111"/>
    </location>
    <ligand>
        <name>ATP</name>
        <dbReference type="ChEBI" id="CHEBI:30616"/>
    </ligand>
</feature>
<dbReference type="Gene3D" id="1.10.510.10">
    <property type="entry name" value="Transferase(Phosphotransferase) domain 1"/>
    <property type="match status" value="1"/>
</dbReference>
<dbReference type="Gene3D" id="1.25.40.10">
    <property type="entry name" value="Tetratricopeptide repeat domain"/>
    <property type="match status" value="1"/>
</dbReference>
<gene>
    <name evidence="9" type="ORF">J3U87_02640</name>
</gene>
<protein>
    <submittedName>
        <fullName evidence="9">Serine/threonine protein kinase</fullName>
    </submittedName>
</protein>
<feature type="compositionally biased region" description="Basic and acidic residues" evidence="6">
    <location>
        <begin position="744"/>
        <end position="757"/>
    </location>
</feature>
<dbReference type="PROSITE" id="PS50011">
    <property type="entry name" value="PROTEIN_KINASE_DOM"/>
    <property type="match status" value="1"/>
</dbReference>
<keyword evidence="7" id="KW-0812">Transmembrane</keyword>
<dbReference type="Proteomes" id="UP000663929">
    <property type="component" value="Chromosome"/>
</dbReference>
<evidence type="ECO:0000256" key="4">
    <source>
        <dbReference type="ARBA" id="ARBA00022840"/>
    </source>
</evidence>
<dbReference type="SUPFAM" id="SSF48452">
    <property type="entry name" value="TPR-like"/>
    <property type="match status" value="1"/>
</dbReference>
<keyword evidence="10" id="KW-1185">Reference proteome</keyword>
<organism evidence="9 10">
    <name type="scientific">Sulfidibacter corallicola</name>
    <dbReference type="NCBI Taxonomy" id="2818388"/>
    <lineage>
        <taxon>Bacteria</taxon>
        <taxon>Pseudomonadati</taxon>
        <taxon>Acidobacteriota</taxon>
        <taxon>Holophagae</taxon>
        <taxon>Acanthopleuribacterales</taxon>
        <taxon>Acanthopleuribacteraceae</taxon>
        <taxon>Sulfidibacter</taxon>
    </lineage>
</organism>
<feature type="region of interest" description="Disordered" evidence="6">
    <location>
        <begin position="715"/>
        <end position="757"/>
    </location>
</feature>
<dbReference type="InterPro" id="IPR017441">
    <property type="entry name" value="Protein_kinase_ATP_BS"/>
</dbReference>
<dbReference type="PROSITE" id="PS00107">
    <property type="entry name" value="PROTEIN_KINASE_ATP"/>
    <property type="match status" value="1"/>
</dbReference>
<keyword evidence="7" id="KW-0472">Membrane</keyword>
<keyword evidence="4 5" id="KW-0067">ATP-binding</keyword>
<evidence type="ECO:0000256" key="7">
    <source>
        <dbReference type="SAM" id="Phobius"/>
    </source>
</evidence>
<feature type="domain" description="Protein kinase" evidence="8">
    <location>
        <begin position="80"/>
        <end position="377"/>
    </location>
</feature>
<dbReference type="KEGG" id="scor:J3U87_02640"/>
<evidence type="ECO:0000256" key="3">
    <source>
        <dbReference type="ARBA" id="ARBA00022777"/>
    </source>
</evidence>
<dbReference type="PANTHER" id="PTHR43289">
    <property type="entry name" value="MITOGEN-ACTIVATED PROTEIN KINASE KINASE KINASE 20-RELATED"/>
    <property type="match status" value="1"/>
</dbReference>
<proteinExistence type="predicted"/>
<dbReference type="InterPro" id="IPR000719">
    <property type="entry name" value="Prot_kinase_dom"/>
</dbReference>
<accession>A0A8A4TQH5</accession>
<keyword evidence="2 5" id="KW-0547">Nucleotide-binding</keyword>
<dbReference type="Pfam" id="PF13374">
    <property type="entry name" value="TPR_10"/>
    <property type="match status" value="1"/>
</dbReference>
<reference evidence="9" key="1">
    <citation type="submission" date="2021-03" db="EMBL/GenBank/DDBJ databases">
        <title>Acanthopleuribacteraceae sp. M133.</title>
        <authorList>
            <person name="Wang G."/>
        </authorList>
    </citation>
    <scope>NUCLEOTIDE SEQUENCE</scope>
    <source>
        <strain evidence="9">M133</strain>
    </source>
</reference>
<feature type="transmembrane region" description="Helical" evidence="7">
    <location>
        <begin position="405"/>
        <end position="426"/>
    </location>
</feature>
<dbReference type="RefSeq" id="WP_237381473.1">
    <property type="nucleotide sequence ID" value="NZ_CP071793.1"/>
</dbReference>
<keyword evidence="3 9" id="KW-0418">Kinase</keyword>
<evidence type="ECO:0000259" key="8">
    <source>
        <dbReference type="PROSITE" id="PS50011"/>
    </source>
</evidence>
<sequence>MDTARWKQINDIMNAALDLEPEARDAFLRKICRDDADLRSEVENMLAVADVTFLEKPALASPELSPEPRSYESGYRIGPYRIVQEIGRGGMGAVYMAVREGEGFQQEVALKVLQFGMASADLIQRFHNERQIMANLNHHNIAKLLDGGATEDGLPYFVMEYVDGVPIHDYCRVRRLSVPARLRLFRKVCSAVHFAHQNLVVHRDLKPGNILVTAEGEPKLLDFGIAKLLRPGTFEPVTMTTAGVRPMTPEYASPEQVTGEAITTESDIYSLGLLLYELLCGHRAHRFANRSEEEVRRVVCETYPPKPSQVMWERYERPSERGPIVLTPEIVSRERGTDPKRLARQLGGDLDNMVMMAISKDPDHRYASAEQFSHDIINYLGGFPILARGKSSFYLAQRFFERHQFAILMISLMGMMLFLFSLTTLVQHRQTQREHRIAEMEKQKARQLNHFFSALFAEPDFVVRNRSEISTERLTSRAVHRIRAGYPNEPEVQAAMMHAVGNVCLQLGALDQAHPLLEEALRIRGDVLGKDHLDYAESLRDLGTVRLRQGRLVEAECRLADARKALENIKMHDSPSYAGVIEELAQVYGRMQRFDEAEALHWQALEVVQSVEPRDPEMVTRILLQLAHHFIAVDRPDRARVVLNWALSEQVASGSDDGLAHTLIRLATLEHRCGRDEHSRIWAERAGEVAAMMFHEKHPLQRQLSELREIHAASLDASQDGEGSPEMPMLESGMVPAEVSSKGAEQKDGGQDEPEKY</sequence>
<name>A0A8A4TQH5_SULCO</name>
<evidence type="ECO:0000256" key="2">
    <source>
        <dbReference type="ARBA" id="ARBA00022741"/>
    </source>
</evidence>
<dbReference type="SMART" id="SM00220">
    <property type="entry name" value="S_TKc"/>
    <property type="match status" value="1"/>
</dbReference>